<dbReference type="SMART" id="SM00052">
    <property type="entry name" value="EAL"/>
    <property type="match status" value="1"/>
</dbReference>
<dbReference type="CDD" id="cd01949">
    <property type="entry name" value="GGDEF"/>
    <property type="match status" value="1"/>
</dbReference>
<dbReference type="CDD" id="cd01948">
    <property type="entry name" value="EAL"/>
    <property type="match status" value="1"/>
</dbReference>
<dbReference type="Pfam" id="PF00990">
    <property type="entry name" value="GGDEF"/>
    <property type="match status" value="1"/>
</dbReference>
<dbReference type="SMART" id="SM00267">
    <property type="entry name" value="GGDEF"/>
    <property type="match status" value="1"/>
</dbReference>
<sequence length="596" mass="65579">MTEFDSQNATFHGQLDASTPDMAPSAQMSPAAAELALGEVADGVVITDPFGRIRYSNPLAGELCGSLVGLLPGQILSECLSLEDDEGVALDLGLNSGDAAEEVPSRRELRANLRRQGPRGADGEAELVEISVQINSVKDGISLDGYVVVLRHTSEARRISSRLSWQSSHDTLTRLPNRQTFEQALQQLLNRDTGPRQHHILLYLDVYQFKVVNDTLGYSAGDALLVAIARILTQCLGKNDLLGRVGSDEFALLLRDCTLEEAKRIVTRLREAVNDFVFEWETSETRPALSIGAVSVDTHAPPSSQLLATANDACSAAREQGRNRVKFFGDSRKALEKRRESTWLAEIHAAIRDDRLMLYRQPVVALQEKNRIHHYEVLVRMRGHDGDIISPGLFLPAAERYGIIDDVDRWVIRNIFKYMALEQSSGAGGFHYAINVSGISLGDEYFADFVLRELTDAGVAPSRVQFEITETSAINNLDRALMFIHKLRAAGCSFALDDFGRGASSLAYLRQLPVDYLKIDGSFVRNMLEDEIDSAMVSTVDHLAKRMGISTIAEFAETPELLERLRLMGVDYAQGFGIAAASCLPEISGPRPTSVD</sequence>
<feature type="domain" description="GGDEF" evidence="3">
    <location>
        <begin position="197"/>
        <end position="330"/>
    </location>
</feature>
<evidence type="ECO:0000313" key="4">
    <source>
        <dbReference type="EMBL" id="AQQ68922.1"/>
    </source>
</evidence>
<dbReference type="InterPro" id="IPR050706">
    <property type="entry name" value="Cyclic-di-GMP_PDE-like"/>
</dbReference>
<organism evidence="4 5">
    <name type="scientific">Microbulbifer agarilyticus</name>
    <dbReference type="NCBI Taxonomy" id="260552"/>
    <lineage>
        <taxon>Bacteria</taxon>
        <taxon>Pseudomonadati</taxon>
        <taxon>Pseudomonadota</taxon>
        <taxon>Gammaproteobacteria</taxon>
        <taxon>Cellvibrionales</taxon>
        <taxon>Microbulbiferaceae</taxon>
        <taxon>Microbulbifer</taxon>
    </lineage>
</organism>
<dbReference type="GO" id="GO:0071111">
    <property type="term" value="F:cyclic-guanylate-specific phosphodiesterase activity"/>
    <property type="evidence" value="ECO:0007669"/>
    <property type="project" value="InterPro"/>
</dbReference>
<dbReference type="Pfam" id="PF00563">
    <property type="entry name" value="EAL"/>
    <property type="match status" value="1"/>
</dbReference>
<dbReference type="AlphaFoldDB" id="A0A1Q2M9N6"/>
<dbReference type="InterPro" id="IPR043128">
    <property type="entry name" value="Rev_trsase/Diguanyl_cyclase"/>
</dbReference>
<evidence type="ECO:0000259" key="3">
    <source>
        <dbReference type="PROSITE" id="PS50887"/>
    </source>
</evidence>
<dbReference type="STRING" id="260552.Mag101_15760"/>
<feature type="region of interest" description="Disordered" evidence="1">
    <location>
        <begin position="1"/>
        <end position="27"/>
    </location>
</feature>
<name>A0A1Q2M9N6_9GAMM</name>
<dbReference type="EMBL" id="CP019650">
    <property type="protein sequence ID" value="AQQ68922.1"/>
    <property type="molecule type" value="Genomic_DNA"/>
</dbReference>
<dbReference type="eggNOG" id="COG5001">
    <property type="taxonomic scope" value="Bacteria"/>
</dbReference>
<dbReference type="Gene3D" id="3.30.450.20">
    <property type="entry name" value="PAS domain"/>
    <property type="match status" value="1"/>
</dbReference>
<protein>
    <submittedName>
        <fullName evidence="4">Response regulator receiver protein</fullName>
    </submittedName>
</protein>
<reference evidence="4" key="1">
    <citation type="submission" date="2017-02" db="EMBL/GenBank/DDBJ databases">
        <title>Genome of Microbulbifer agarilyticus GP101.</title>
        <authorList>
            <person name="Jung J."/>
            <person name="Bae S.S."/>
            <person name="Baek K."/>
        </authorList>
    </citation>
    <scope>NUCLEOTIDE SEQUENCE [LARGE SCALE GENOMIC DNA]</scope>
    <source>
        <strain evidence="4">GP101</strain>
    </source>
</reference>
<dbReference type="InterPro" id="IPR029787">
    <property type="entry name" value="Nucleotide_cyclase"/>
</dbReference>
<dbReference type="KEGG" id="maga:Mag101_15760"/>
<dbReference type="PANTHER" id="PTHR33121">
    <property type="entry name" value="CYCLIC DI-GMP PHOSPHODIESTERASE PDEF"/>
    <property type="match status" value="1"/>
</dbReference>
<dbReference type="InterPro" id="IPR001633">
    <property type="entry name" value="EAL_dom"/>
</dbReference>
<dbReference type="Gene3D" id="3.30.70.270">
    <property type="match status" value="1"/>
</dbReference>
<dbReference type="InterPro" id="IPR035919">
    <property type="entry name" value="EAL_sf"/>
</dbReference>
<dbReference type="PROSITE" id="PS50883">
    <property type="entry name" value="EAL"/>
    <property type="match status" value="1"/>
</dbReference>
<accession>A0A1Q2M9N6</accession>
<evidence type="ECO:0000313" key="5">
    <source>
        <dbReference type="Proteomes" id="UP000188219"/>
    </source>
</evidence>
<dbReference type="PROSITE" id="PS50887">
    <property type="entry name" value="GGDEF"/>
    <property type="match status" value="1"/>
</dbReference>
<dbReference type="SUPFAM" id="SSF55073">
    <property type="entry name" value="Nucleotide cyclase"/>
    <property type="match status" value="1"/>
</dbReference>
<dbReference type="SUPFAM" id="SSF141868">
    <property type="entry name" value="EAL domain-like"/>
    <property type="match status" value="1"/>
</dbReference>
<dbReference type="Proteomes" id="UP000188219">
    <property type="component" value="Chromosome"/>
</dbReference>
<dbReference type="RefSeq" id="WP_077407166.1">
    <property type="nucleotide sequence ID" value="NZ_CP019650.1"/>
</dbReference>
<dbReference type="PANTHER" id="PTHR33121:SF23">
    <property type="entry name" value="CYCLIC DI-GMP PHOSPHODIESTERASE PDEB"/>
    <property type="match status" value="1"/>
</dbReference>
<dbReference type="OrthoDB" id="9787514at2"/>
<evidence type="ECO:0000259" key="2">
    <source>
        <dbReference type="PROSITE" id="PS50883"/>
    </source>
</evidence>
<proteinExistence type="predicted"/>
<gene>
    <name evidence="4" type="ORF">Mag101_15760</name>
</gene>
<feature type="domain" description="EAL" evidence="2">
    <location>
        <begin position="340"/>
        <end position="595"/>
    </location>
</feature>
<dbReference type="Gene3D" id="3.20.20.450">
    <property type="entry name" value="EAL domain"/>
    <property type="match status" value="1"/>
</dbReference>
<evidence type="ECO:0000256" key="1">
    <source>
        <dbReference type="SAM" id="MobiDB-lite"/>
    </source>
</evidence>
<dbReference type="InterPro" id="IPR000160">
    <property type="entry name" value="GGDEF_dom"/>
</dbReference>
<feature type="compositionally biased region" description="Polar residues" evidence="1">
    <location>
        <begin position="1"/>
        <end position="11"/>
    </location>
</feature>
<keyword evidence="5" id="KW-1185">Reference proteome</keyword>
<dbReference type="NCBIfam" id="TIGR00254">
    <property type="entry name" value="GGDEF"/>
    <property type="match status" value="1"/>
</dbReference>